<feature type="compositionally biased region" description="Polar residues" evidence="1">
    <location>
        <begin position="513"/>
        <end position="524"/>
    </location>
</feature>
<gene>
    <name evidence="3" type="ORF">QBC35DRAFT_512209</name>
</gene>
<evidence type="ECO:0000259" key="2">
    <source>
        <dbReference type="Pfam" id="PF11274"/>
    </source>
</evidence>
<dbReference type="Proteomes" id="UP001302126">
    <property type="component" value="Unassembled WGS sequence"/>
</dbReference>
<feature type="compositionally biased region" description="Basic and acidic residues" evidence="1">
    <location>
        <begin position="390"/>
        <end position="400"/>
    </location>
</feature>
<evidence type="ECO:0000313" key="4">
    <source>
        <dbReference type="Proteomes" id="UP001302126"/>
    </source>
</evidence>
<evidence type="ECO:0000313" key="3">
    <source>
        <dbReference type="EMBL" id="KAK4192123.1"/>
    </source>
</evidence>
<proteinExistence type="predicted"/>
<reference evidence="3" key="1">
    <citation type="journal article" date="2023" name="Mol. Phylogenet. Evol.">
        <title>Genome-scale phylogeny and comparative genomics of the fungal order Sordariales.</title>
        <authorList>
            <person name="Hensen N."/>
            <person name="Bonometti L."/>
            <person name="Westerberg I."/>
            <person name="Brannstrom I.O."/>
            <person name="Guillou S."/>
            <person name="Cros-Aarteil S."/>
            <person name="Calhoun S."/>
            <person name="Haridas S."/>
            <person name="Kuo A."/>
            <person name="Mondo S."/>
            <person name="Pangilinan J."/>
            <person name="Riley R."/>
            <person name="LaButti K."/>
            <person name="Andreopoulos B."/>
            <person name="Lipzen A."/>
            <person name="Chen C."/>
            <person name="Yan M."/>
            <person name="Daum C."/>
            <person name="Ng V."/>
            <person name="Clum A."/>
            <person name="Steindorff A."/>
            <person name="Ohm R.A."/>
            <person name="Martin F."/>
            <person name="Silar P."/>
            <person name="Natvig D.O."/>
            <person name="Lalanne C."/>
            <person name="Gautier V."/>
            <person name="Ament-Velasquez S.L."/>
            <person name="Kruys A."/>
            <person name="Hutchinson M.I."/>
            <person name="Powell A.J."/>
            <person name="Barry K."/>
            <person name="Miller A.N."/>
            <person name="Grigoriev I.V."/>
            <person name="Debuchy R."/>
            <person name="Gladieux P."/>
            <person name="Hiltunen Thoren M."/>
            <person name="Johannesson H."/>
        </authorList>
    </citation>
    <scope>NUCLEOTIDE SEQUENCE</scope>
    <source>
        <strain evidence="3">PSN309</strain>
    </source>
</reference>
<dbReference type="Pfam" id="PF11274">
    <property type="entry name" value="DUF3074"/>
    <property type="match status" value="1"/>
</dbReference>
<feature type="region of interest" description="Disordered" evidence="1">
    <location>
        <begin position="202"/>
        <end position="228"/>
    </location>
</feature>
<dbReference type="AlphaFoldDB" id="A0AAN6X141"/>
<comment type="caution">
    <text evidence="3">The sequence shown here is derived from an EMBL/GenBank/DDBJ whole genome shotgun (WGS) entry which is preliminary data.</text>
</comment>
<feature type="region of interest" description="Disordered" evidence="1">
    <location>
        <begin position="454"/>
        <end position="497"/>
    </location>
</feature>
<protein>
    <submittedName>
        <fullName evidence="3">Reticulocyte-binding protein 2 a</fullName>
    </submittedName>
</protein>
<feature type="region of interest" description="Disordered" evidence="1">
    <location>
        <begin position="513"/>
        <end position="542"/>
    </location>
</feature>
<organism evidence="3 4">
    <name type="scientific">Podospora australis</name>
    <dbReference type="NCBI Taxonomy" id="1536484"/>
    <lineage>
        <taxon>Eukaryota</taxon>
        <taxon>Fungi</taxon>
        <taxon>Dikarya</taxon>
        <taxon>Ascomycota</taxon>
        <taxon>Pezizomycotina</taxon>
        <taxon>Sordariomycetes</taxon>
        <taxon>Sordariomycetidae</taxon>
        <taxon>Sordariales</taxon>
        <taxon>Podosporaceae</taxon>
        <taxon>Podospora</taxon>
    </lineage>
</organism>
<dbReference type="PANTHER" id="PTHR40370:SF1">
    <property type="entry name" value="DUF3074 DOMAIN-CONTAINING PROTEIN"/>
    <property type="match status" value="1"/>
</dbReference>
<reference evidence="3" key="2">
    <citation type="submission" date="2023-05" db="EMBL/GenBank/DDBJ databases">
        <authorList>
            <consortium name="Lawrence Berkeley National Laboratory"/>
            <person name="Steindorff A."/>
            <person name="Hensen N."/>
            <person name="Bonometti L."/>
            <person name="Westerberg I."/>
            <person name="Brannstrom I.O."/>
            <person name="Guillou S."/>
            <person name="Cros-Aarteil S."/>
            <person name="Calhoun S."/>
            <person name="Haridas S."/>
            <person name="Kuo A."/>
            <person name="Mondo S."/>
            <person name="Pangilinan J."/>
            <person name="Riley R."/>
            <person name="Labutti K."/>
            <person name="Andreopoulos B."/>
            <person name="Lipzen A."/>
            <person name="Chen C."/>
            <person name="Yanf M."/>
            <person name="Daum C."/>
            <person name="Ng V."/>
            <person name="Clum A."/>
            <person name="Ohm R."/>
            <person name="Martin F."/>
            <person name="Silar P."/>
            <person name="Natvig D."/>
            <person name="Lalanne C."/>
            <person name="Gautier V."/>
            <person name="Ament-Velasquez S.L."/>
            <person name="Kruys A."/>
            <person name="Hutchinson M.I."/>
            <person name="Powell A.J."/>
            <person name="Barry K."/>
            <person name="Miller A.N."/>
            <person name="Grigoriev I.V."/>
            <person name="Debuchy R."/>
            <person name="Gladieux P."/>
            <person name="Thoren M.H."/>
            <person name="Johannesson H."/>
        </authorList>
    </citation>
    <scope>NUCLEOTIDE SEQUENCE</scope>
    <source>
        <strain evidence="3">PSN309</strain>
    </source>
</reference>
<dbReference type="InterPro" id="IPR024500">
    <property type="entry name" value="DUF3074"/>
</dbReference>
<dbReference type="Gene3D" id="3.30.530.20">
    <property type="match status" value="1"/>
</dbReference>
<feature type="domain" description="DUF3074" evidence="2">
    <location>
        <begin position="121"/>
        <end position="364"/>
    </location>
</feature>
<accession>A0AAN6X141</accession>
<dbReference type="InterPro" id="IPR023393">
    <property type="entry name" value="START-like_dom_sf"/>
</dbReference>
<evidence type="ECO:0000256" key="1">
    <source>
        <dbReference type="SAM" id="MobiDB-lite"/>
    </source>
</evidence>
<keyword evidence="4" id="KW-1185">Reference proteome</keyword>
<dbReference type="EMBL" id="MU864356">
    <property type="protein sequence ID" value="KAK4192123.1"/>
    <property type="molecule type" value="Genomic_DNA"/>
</dbReference>
<name>A0AAN6X141_9PEZI</name>
<feature type="region of interest" description="Disordered" evidence="1">
    <location>
        <begin position="374"/>
        <end position="430"/>
    </location>
</feature>
<feature type="compositionally biased region" description="Basic and acidic residues" evidence="1">
    <location>
        <begin position="374"/>
        <end position="383"/>
    </location>
</feature>
<dbReference type="SUPFAM" id="SSF55961">
    <property type="entry name" value="Bet v1-like"/>
    <property type="match status" value="1"/>
</dbReference>
<sequence>MAHHEPFKALGPLSWQEISAGGEAAYADVLQTTFSNCELLINSIPAPASTTKTGRARAQTDSAVSSSVDTNHILGSAAQPDVIAKLKKDWKEVKTSAKDQTDLTRGISVYKLSSKDGKGAWFARRSIHRDTEPFEKWEAALRKEFAETLERCADGKKEPGTGNIRGIGAERVVEKVEVEGKGVLELFQVSARFPGPTTPRDFLALHMSPPRTTPEEEEKKKKRREPRQFMLVSRPCEHPDCPPRSGFIRGTYESVEMIREVPMTKPLRRTRSDLGKEDVNGLSHSDNVSRDAVLRSAQKAEATGHRRGVSNVESVVDDEDDDVEMAIEWLMVTRSDPGGSVPRFLVEKGTPGGIMNDAGSFLKWFMAEAKKEEAGVTADRESLENGTIPEEEHAGEEPAPRKPSTTTRQNDGVSEDTQTETNDGDVTPPSGFYGMIASAIGAAASRVATLAGTTVADDDSETDTTSSDVDYASAEEGDEHHSPASSPIDATDGAKGMNASNFDVASTLSRQSTISEVSQDISLSSRDHTPDARKHRHEVQHEKELRKLQDRMRRAQAKLVRAQEAKRQAGDFSAKEKEREEEALRKVREKHEKELAKREEKYQRELRRIADKRAAEEKKAADKARKAAEREEKAIIQMDLERTRIERDVALKQIEILREQVGELQAQNTVLVARLGKEGVVLKGDEFVKAG</sequence>
<feature type="compositionally biased region" description="Polar residues" evidence="1">
    <location>
        <begin position="403"/>
        <end position="412"/>
    </location>
</feature>
<dbReference type="PANTHER" id="PTHR40370">
    <property type="entry name" value="EXPRESSED PROTEIN"/>
    <property type="match status" value="1"/>
</dbReference>